<dbReference type="EMBL" id="VHSG01000021">
    <property type="protein sequence ID" value="TQV71359.1"/>
    <property type="molecule type" value="Genomic_DNA"/>
</dbReference>
<dbReference type="PANTHER" id="PTHR35337">
    <property type="entry name" value="SLR1478 PROTEIN"/>
    <property type="match status" value="1"/>
</dbReference>
<comment type="caution">
    <text evidence="2">The sequence shown here is derived from an EMBL/GenBank/DDBJ whole genome shotgun (WGS) entry which is preliminary data.</text>
</comment>
<feature type="transmembrane region" description="Helical" evidence="1">
    <location>
        <begin position="106"/>
        <end position="127"/>
    </location>
</feature>
<proteinExistence type="predicted"/>
<organism evidence="2 3">
    <name type="scientific">Exilibacterium tricleocarpae</name>
    <dbReference type="NCBI Taxonomy" id="2591008"/>
    <lineage>
        <taxon>Bacteria</taxon>
        <taxon>Pseudomonadati</taxon>
        <taxon>Pseudomonadota</taxon>
        <taxon>Gammaproteobacteria</taxon>
        <taxon>Cellvibrionales</taxon>
        <taxon>Cellvibrionaceae</taxon>
        <taxon>Exilibacterium</taxon>
    </lineage>
</organism>
<dbReference type="InterPro" id="IPR002798">
    <property type="entry name" value="SpoIIM-like"/>
</dbReference>
<feature type="transmembrane region" description="Helical" evidence="1">
    <location>
        <begin position="297"/>
        <end position="315"/>
    </location>
</feature>
<feature type="transmembrane region" description="Helical" evidence="1">
    <location>
        <begin position="271"/>
        <end position="291"/>
    </location>
</feature>
<keyword evidence="1" id="KW-1133">Transmembrane helix</keyword>
<accession>A0A545T2C6</accession>
<reference evidence="2 3" key="1">
    <citation type="submission" date="2019-06" db="EMBL/GenBank/DDBJ databases">
        <title>Whole genome sequence for Cellvibrionaceae sp. R142.</title>
        <authorList>
            <person name="Wang G."/>
        </authorList>
    </citation>
    <scope>NUCLEOTIDE SEQUENCE [LARGE SCALE GENOMIC DNA]</scope>
    <source>
        <strain evidence="2 3">R142</strain>
    </source>
</reference>
<name>A0A545T2C6_9GAMM</name>
<keyword evidence="1" id="KW-0812">Transmembrane</keyword>
<dbReference type="OrthoDB" id="9792847at2"/>
<evidence type="ECO:0000313" key="2">
    <source>
        <dbReference type="EMBL" id="TQV71359.1"/>
    </source>
</evidence>
<evidence type="ECO:0000256" key="1">
    <source>
        <dbReference type="SAM" id="Phobius"/>
    </source>
</evidence>
<keyword evidence="3" id="KW-1185">Reference proteome</keyword>
<feature type="transmembrane region" description="Helical" evidence="1">
    <location>
        <begin position="184"/>
        <end position="208"/>
    </location>
</feature>
<dbReference type="RefSeq" id="WP_142928677.1">
    <property type="nucleotide sequence ID" value="NZ_ML660100.1"/>
</dbReference>
<dbReference type="Pfam" id="PF01944">
    <property type="entry name" value="SpoIIM"/>
    <property type="match status" value="1"/>
</dbReference>
<feature type="transmembrane region" description="Helical" evidence="1">
    <location>
        <begin position="153"/>
        <end position="172"/>
    </location>
</feature>
<dbReference type="Proteomes" id="UP000319732">
    <property type="component" value="Unassembled WGS sequence"/>
</dbReference>
<gene>
    <name evidence="2" type="ORF">FKG94_19805</name>
</gene>
<dbReference type="AlphaFoldDB" id="A0A545T2C6"/>
<evidence type="ECO:0000313" key="3">
    <source>
        <dbReference type="Proteomes" id="UP000319732"/>
    </source>
</evidence>
<sequence length="329" mass="37611">MKQQQFEQRYSADWQAFQQLLEALEQPATPLQGRDYEQFGRLYRRICHFQSLARERRYSSHLVDRLEQLVLRGHRQLYQHRRGMRFGMLRFLLIEFPRLVREQQRYFWLSSLLLYGPALLFFAAVIWQPDLLYSLLPPAQVDRFERMYNPDNAVFGAAREAATNLYMFGYYIENNISVAFRTFGFGLLLGVGSMVILLFNGLLLGGVAGHLSNVGYYHTFFPFVIGHGSFELTAIVIAGAAGLKLGYSLLAPGNLSRIESLKRAGQVAVRLIYGVVFMLVIAAFIEAFWSADASLPVWIKYTIGTGLWLLVILWLTRSGRPRRGGGYGN</sequence>
<protein>
    <submittedName>
        <fullName evidence="2">Stage II sporulation protein M</fullName>
    </submittedName>
</protein>
<keyword evidence="1" id="KW-0472">Membrane</keyword>
<feature type="transmembrane region" description="Helical" evidence="1">
    <location>
        <begin position="228"/>
        <end position="250"/>
    </location>
</feature>
<dbReference type="PANTHER" id="PTHR35337:SF1">
    <property type="entry name" value="SLR1478 PROTEIN"/>
    <property type="match status" value="1"/>
</dbReference>